<feature type="signal peptide" evidence="1">
    <location>
        <begin position="1"/>
        <end position="21"/>
    </location>
</feature>
<evidence type="ECO:0000259" key="2">
    <source>
        <dbReference type="Pfam" id="PF18962"/>
    </source>
</evidence>
<feature type="domain" description="Secretion system C-terminal sorting" evidence="2">
    <location>
        <begin position="36"/>
        <end position="97"/>
    </location>
</feature>
<evidence type="ECO:0000256" key="1">
    <source>
        <dbReference type="SAM" id="SignalP"/>
    </source>
</evidence>
<evidence type="ECO:0000313" key="3">
    <source>
        <dbReference type="EMBL" id="QGY44545.1"/>
    </source>
</evidence>
<accession>A0A6I6JNN9</accession>
<dbReference type="Pfam" id="PF18962">
    <property type="entry name" value="Por_Secre_tail"/>
    <property type="match status" value="1"/>
</dbReference>
<keyword evidence="1" id="KW-0732">Signal</keyword>
<dbReference type="InterPro" id="IPR026444">
    <property type="entry name" value="Secre_tail"/>
</dbReference>
<reference evidence="3 4" key="1">
    <citation type="submission" date="2019-11" db="EMBL/GenBank/DDBJ databases">
        <authorList>
            <person name="Zheng R.K."/>
            <person name="Sun C.M."/>
        </authorList>
    </citation>
    <scope>NUCLEOTIDE SEQUENCE [LARGE SCALE GENOMIC DNA]</scope>
    <source>
        <strain evidence="3 4">WC007</strain>
    </source>
</reference>
<feature type="chain" id="PRO_5026186631" description="Secretion system C-terminal sorting domain-containing protein" evidence="1">
    <location>
        <begin position="22"/>
        <end position="194"/>
    </location>
</feature>
<dbReference type="KEGG" id="mcos:GM418_13000"/>
<dbReference type="Proteomes" id="UP000428260">
    <property type="component" value="Chromosome"/>
</dbReference>
<dbReference type="AlphaFoldDB" id="A0A6I6JNN9"/>
<keyword evidence="4" id="KW-1185">Reference proteome</keyword>
<gene>
    <name evidence="3" type="ORF">GM418_13000</name>
</gene>
<dbReference type="Gene3D" id="2.60.40.10">
    <property type="entry name" value="Immunoglobulins"/>
    <property type="match status" value="1"/>
</dbReference>
<evidence type="ECO:0000313" key="4">
    <source>
        <dbReference type="Proteomes" id="UP000428260"/>
    </source>
</evidence>
<dbReference type="InterPro" id="IPR013783">
    <property type="entry name" value="Ig-like_fold"/>
</dbReference>
<dbReference type="EMBL" id="CP046401">
    <property type="protein sequence ID" value="QGY44545.1"/>
    <property type="molecule type" value="Genomic_DNA"/>
</dbReference>
<organism evidence="3 4">
    <name type="scientific">Maribellus comscasis</name>
    <dbReference type="NCBI Taxonomy" id="2681766"/>
    <lineage>
        <taxon>Bacteria</taxon>
        <taxon>Pseudomonadati</taxon>
        <taxon>Bacteroidota</taxon>
        <taxon>Bacteroidia</taxon>
        <taxon>Marinilabiliales</taxon>
        <taxon>Prolixibacteraceae</taxon>
        <taxon>Maribellus</taxon>
    </lineage>
</organism>
<sequence>MKTKYLLFVLLFMLVSAVSYASEKPKMTITANDEQIVSVQFESSEPTWFELTVQDTKGEVVYHKKLRERTARYKQQIDFSKLKKGNYFVCVNYGNRSLNSALSVSPNGVEISPAEFFYEPYFEIEGEKLNISFLNVAQKGVYLSIYKKDKLVYGIYLGNEMSIQKRLVLNQAEKGEYKIVLREWFKNHSAQVQL</sequence>
<name>A0A6I6JNN9_9BACT</name>
<proteinExistence type="predicted"/>
<dbReference type="RefSeq" id="WP_158866936.1">
    <property type="nucleotide sequence ID" value="NZ_CP046401.1"/>
</dbReference>
<protein>
    <recommendedName>
        <fullName evidence="2">Secretion system C-terminal sorting domain-containing protein</fullName>
    </recommendedName>
</protein>